<dbReference type="InterPro" id="IPR025836">
    <property type="entry name" value="Zn_knuckle_CX2CX4HX4C"/>
</dbReference>
<keyword evidence="3" id="KW-1185">Reference proteome</keyword>
<reference evidence="2" key="1">
    <citation type="submission" date="2020-03" db="EMBL/GenBank/DDBJ databases">
        <title>A high-quality chromosome-level genome assembly of a woody plant with both climbing and erect habits, Rhamnella rubrinervis.</title>
        <authorList>
            <person name="Lu Z."/>
            <person name="Yang Y."/>
            <person name="Zhu X."/>
            <person name="Sun Y."/>
        </authorList>
    </citation>
    <scope>NUCLEOTIDE SEQUENCE</scope>
    <source>
        <strain evidence="2">BYM</strain>
        <tissue evidence="2">Leaf</tissue>
    </source>
</reference>
<dbReference type="OrthoDB" id="1750606at2759"/>
<proteinExistence type="predicted"/>
<protein>
    <recommendedName>
        <fullName evidence="1">Zinc knuckle CX2CX4HX4C domain-containing protein</fullName>
    </recommendedName>
</protein>
<dbReference type="InterPro" id="IPR040256">
    <property type="entry name" value="At4g02000-like"/>
</dbReference>
<sequence length="322" mass="36298">MPIWIQIRELPFEWCSIFVLTKLGSKIGKVLEVKPGFSGMSASNVSHVRVSMLLTNLILPGFGAMLKGKDPLWLNLKYERLPHLYYNCGVIGYEAKNCKLSSRVFSSMFLSNPNMCPFGDWLRVDLRLKTLDVIQKFFLEKSTNFIHQTQSEGLAIIPYITSKDLDPYCSPPILLEPGPCFKSPSLSSEQIKNALGRICKQPHLNNFFAHYQAIMNDSLDPNNMHELHGTAPGLLLSTNAVDSAVAMSEISHVEDVARKSRKIISLNKKRDKRYSPYKGNWMLRKKYVGVTDDALLDDPVTETYSLMLKGVMAAHNQPSKSQ</sequence>
<feature type="domain" description="Zinc knuckle CX2CX4HX4C" evidence="1">
    <location>
        <begin position="68"/>
        <end position="99"/>
    </location>
</feature>
<dbReference type="Pfam" id="PF14392">
    <property type="entry name" value="zf-CCHC_4"/>
    <property type="match status" value="1"/>
</dbReference>
<gene>
    <name evidence="2" type="ORF">FNV43_RR13071</name>
</gene>
<dbReference type="EMBL" id="VOIH02000006">
    <property type="protein sequence ID" value="KAF3443389.1"/>
    <property type="molecule type" value="Genomic_DNA"/>
</dbReference>
<name>A0A8K0MDK0_9ROSA</name>
<dbReference type="PANTHER" id="PTHR31286:SF180">
    <property type="entry name" value="OS10G0362600 PROTEIN"/>
    <property type="match status" value="1"/>
</dbReference>
<organism evidence="2 3">
    <name type="scientific">Rhamnella rubrinervis</name>
    <dbReference type="NCBI Taxonomy" id="2594499"/>
    <lineage>
        <taxon>Eukaryota</taxon>
        <taxon>Viridiplantae</taxon>
        <taxon>Streptophyta</taxon>
        <taxon>Embryophyta</taxon>
        <taxon>Tracheophyta</taxon>
        <taxon>Spermatophyta</taxon>
        <taxon>Magnoliopsida</taxon>
        <taxon>eudicotyledons</taxon>
        <taxon>Gunneridae</taxon>
        <taxon>Pentapetalae</taxon>
        <taxon>rosids</taxon>
        <taxon>fabids</taxon>
        <taxon>Rosales</taxon>
        <taxon>Rhamnaceae</taxon>
        <taxon>rhamnoid group</taxon>
        <taxon>Rhamneae</taxon>
        <taxon>Rhamnella</taxon>
    </lineage>
</organism>
<dbReference type="PANTHER" id="PTHR31286">
    <property type="entry name" value="GLYCINE-RICH CELL WALL STRUCTURAL PROTEIN 1.8-LIKE"/>
    <property type="match status" value="1"/>
</dbReference>
<evidence type="ECO:0000313" key="2">
    <source>
        <dbReference type="EMBL" id="KAF3443389.1"/>
    </source>
</evidence>
<evidence type="ECO:0000259" key="1">
    <source>
        <dbReference type="Pfam" id="PF14392"/>
    </source>
</evidence>
<dbReference type="Proteomes" id="UP000796880">
    <property type="component" value="Unassembled WGS sequence"/>
</dbReference>
<dbReference type="AlphaFoldDB" id="A0A8K0MDK0"/>
<evidence type="ECO:0000313" key="3">
    <source>
        <dbReference type="Proteomes" id="UP000796880"/>
    </source>
</evidence>
<comment type="caution">
    <text evidence="2">The sequence shown here is derived from an EMBL/GenBank/DDBJ whole genome shotgun (WGS) entry which is preliminary data.</text>
</comment>
<accession>A0A8K0MDK0</accession>